<dbReference type="InterPro" id="IPR045341">
    <property type="entry name" value="DUF6532"/>
</dbReference>
<dbReference type="GeneID" id="64636110"/>
<evidence type="ECO:0000313" key="4">
    <source>
        <dbReference type="Proteomes" id="UP000807769"/>
    </source>
</evidence>
<name>A0A9P7EKL0_9AGAM</name>
<protein>
    <recommendedName>
        <fullName evidence="2">DUF6532 domain-containing protein</fullName>
    </recommendedName>
</protein>
<evidence type="ECO:0000256" key="1">
    <source>
        <dbReference type="SAM" id="MobiDB-lite"/>
    </source>
</evidence>
<dbReference type="RefSeq" id="XP_041198091.1">
    <property type="nucleotide sequence ID" value="XM_041342094.1"/>
</dbReference>
<dbReference type="Pfam" id="PF20149">
    <property type="entry name" value="DUF6532"/>
    <property type="match status" value="1"/>
</dbReference>
<organism evidence="3 4">
    <name type="scientific">Suillus subaureus</name>
    <dbReference type="NCBI Taxonomy" id="48587"/>
    <lineage>
        <taxon>Eukaryota</taxon>
        <taxon>Fungi</taxon>
        <taxon>Dikarya</taxon>
        <taxon>Basidiomycota</taxon>
        <taxon>Agaricomycotina</taxon>
        <taxon>Agaricomycetes</taxon>
        <taxon>Agaricomycetidae</taxon>
        <taxon>Boletales</taxon>
        <taxon>Suillineae</taxon>
        <taxon>Suillaceae</taxon>
        <taxon>Suillus</taxon>
    </lineage>
</organism>
<comment type="caution">
    <text evidence="3">The sequence shown here is derived from an EMBL/GenBank/DDBJ whole genome shotgun (WGS) entry which is preliminary data.</text>
</comment>
<sequence length="315" mass="35033">MGVVHVSSNASHLVTNLTLDNQAGSSKDVTPKHPMAKDLPSQPLPPLNTAATGSTVPASPTQSPSDTVPVPVPHQQQHPIPIPANHMEEIKTSTRSRMQCMVLTLNGMPSNDENIQMAHNAILQAMQIFPHQAITISPERRRSSVHSQKSLTPSALHSNMSHMLSCNTNTILSLIFMTHHWKSRTSYKWCLCSSQTSNILDGNLQSIVVLEHEVLVSVVMEVLWTKGFYEDIDFKDPEALNSIIALGGTIIWSAIKEYETGMFKHVDFSTAKSKDIYHNILTHIHNKIDPYPKLTAHFKALKTRMSVCRKERLGL</sequence>
<dbReference type="Proteomes" id="UP000807769">
    <property type="component" value="Unassembled WGS sequence"/>
</dbReference>
<dbReference type="EMBL" id="JABBWG010000003">
    <property type="protein sequence ID" value="KAG1824374.1"/>
    <property type="molecule type" value="Genomic_DNA"/>
</dbReference>
<dbReference type="OrthoDB" id="2683066at2759"/>
<accession>A0A9P7EKL0</accession>
<proteinExistence type="predicted"/>
<dbReference type="AlphaFoldDB" id="A0A9P7EKL0"/>
<evidence type="ECO:0000313" key="3">
    <source>
        <dbReference type="EMBL" id="KAG1824374.1"/>
    </source>
</evidence>
<keyword evidence="4" id="KW-1185">Reference proteome</keyword>
<feature type="region of interest" description="Disordered" evidence="1">
    <location>
        <begin position="17"/>
        <end position="80"/>
    </location>
</feature>
<feature type="compositionally biased region" description="Polar residues" evidence="1">
    <location>
        <begin position="49"/>
        <end position="66"/>
    </location>
</feature>
<feature type="compositionally biased region" description="Polar residues" evidence="1">
    <location>
        <begin position="17"/>
        <end position="28"/>
    </location>
</feature>
<evidence type="ECO:0000259" key="2">
    <source>
        <dbReference type="Pfam" id="PF20149"/>
    </source>
</evidence>
<gene>
    <name evidence="3" type="ORF">BJ212DRAFT_1573685</name>
</gene>
<reference evidence="3" key="1">
    <citation type="journal article" date="2020" name="New Phytol.">
        <title>Comparative genomics reveals dynamic genome evolution in host specialist ectomycorrhizal fungi.</title>
        <authorList>
            <person name="Lofgren L.A."/>
            <person name="Nguyen N.H."/>
            <person name="Vilgalys R."/>
            <person name="Ruytinx J."/>
            <person name="Liao H.L."/>
            <person name="Branco S."/>
            <person name="Kuo A."/>
            <person name="LaButti K."/>
            <person name="Lipzen A."/>
            <person name="Andreopoulos W."/>
            <person name="Pangilinan J."/>
            <person name="Riley R."/>
            <person name="Hundley H."/>
            <person name="Na H."/>
            <person name="Barry K."/>
            <person name="Grigoriev I.V."/>
            <person name="Stajich J.E."/>
            <person name="Kennedy P.G."/>
        </authorList>
    </citation>
    <scope>NUCLEOTIDE SEQUENCE</scope>
    <source>
        <strain evidence="3">MN1</strain>
    </source>
</reference>
<feature type="domain" description="DUF6532" evidence="2">
    <location>
        <begin position="197"/>
        <end position="285"/>
    </location>
</feature>